<feature type="domain" description="RNA polymerase sigma-70 region 2" evidence="5">
    <location>
        <begin position="6"/>
        <end position="74"/>
    </location>
</feature>
<evidence type="ECO:0000256" key="4">
    <source>
        <dbReference type="ARBA" id="ARBA00023163"/>
    </source>
</evidence>
<dbReference type="InterPro" id="IPR013325">
    <property type="entry name" value="RNA_pol_sigma_r2"/>
</dbReference>
<comment type="similarity">
    <text evidence="1">Belongs to the sigma-70 factor family. ECF subfamily.</text>
</comment>
<name>A0ABT8L3C4_9BACT</name>
<dbReference type="InterPro" id="IPR036388">
    <property type="entry name" value="WH-like_DNA-bd_sf"/>
</dbReference>
<dbReference type="SUPFAM" id="SSF88659">
    <property type="entry name" value="Sigma3 and sigma4 domains of RNA polymerase sigma factors"/>
    <property type="match status" value="1"/>
</dbReference>
<proteinExistence type="inferred from homology"/>
<dbReference type="RefSeq" id="WP_346756302.1">
    <property type="nucleotide sequence ID" value="NZ_JAUJEB010000001.1"/>
</dbReference>
<reference evidence="7" key="1">
    <citation type="submission" date="2023-06" db="EMBL/GenBank/DDBJ databases">
        <title>Genomic of Agaribacillus aureum.</title>
        <authorList>
            <person name="Wang G."/>
        </authorList>
    </citation>
    <scope>NUCLEOTIDE SEQUENCE</scope>
    <source>
        <strain evidence="7">BMA12</strain>
    </source>
</reference>
<keyword evidence="8" id="KW-1185">Reference proteome</keyword>
<feature type="domain" description="RNA polymerase sigma factor 70 region 4 type 2" evidence="6">
    <location>
        <begin position="100"/>
        <end position="151"/>
    </location>
</feature>
<keyword evidence="4" id="KW-0804">Transcription</keyword>
<dbReference type="PANTHER" id="PTHR43133:SF62">
    <property type="entry name" value="RNA POLYMERASE SIGMA FACTOR SIGZ"/>
    <property type="match status" value="1"/>
</dbReference>
<comment type="caution">
    <text evidence="7">The sequence shown here is derived from an EMBL/GenBank/DDBJ whole genome shotgun (WGS) entry which is preliminary data.</text>
</comment>
<evidence type="ECO:0000313" key="7">
    <source>
        <dbReference type="EMBL" id="MDN5210966.1"/>
    </source>
</evidence>
<evidence type="ECO:0000256" key="1">
    <source>
        <dbReference type="ARBA" id="ARBA00010641"/>
    </source>
</evidence>
<dbReference type="Gene3D" id="1.10.10.10">
    <property type="entry name" value="Winged helix-like DNA-binding domain superfamily/Winged helix DNA-binding domain"/>
    <property type="match status" value="1"/>
</dbReference>
<organism evidence="7 8">
    <name type="scientific">Agaribacillus aureus</name>
    <dbReference type="NCBI Taxonomy" id="3051825"/>
    <lineage>
        <taxon>Bacteria</taxon>
        <taxon>Pseudomonadati</taxon>
        <taxon>Bacteroidota</taxon>
        <taxon>Cytophagia</taxon>
        <taxon>Cytophagales</taxon>
        <taxon>Splendidivirgaceae</taxon>
        <taxon>Agaribacillus</taxon>
    </lineage>
</organism>
<dbReference type="InterPro" id="IPR007627">
    <property type="entry name" value="RNA_pol_sigma70_r2"/>
</dbReference>
<keyword evidence="3" id="KW-0731">Sigma factor</keyword>
<dbReference type="PANTHER" id="PTHR43133">
    <property type="entry name" value="RNA POLYMERASE ECF-TYPE SIGMA FACTO"/>
    <property type="match status" value="1"/>
</dbReference>
<evidence type="ECO:0000256" key="2">
    <source>
        <dbReference type="ARBA" id="ARBA00023015"/>
    </source>
</evidence>
<dbReference type="EMBL" id="JAUJEB010000001">
    <property type="protein sequence ID" value="MDN5210966.1"/>
    <property type="molecule type" value="Genomic_DNA"/>
</dbReference>
<dbReference type="Pfam" id="PF08281">
    <property type="entry name" value="Sigma70_r4_2"/>
    <property type="match status" value="1"/>
</dbReference>
<evidence type="ECO:0000259" key="5">
    <source>
        <dbReference type="Pfam" id="PF04542"/>
    </source>
</evidence>
<sequence>MNNLDIYKEFYDRLSSFFSQRVPQSEDARDLVQEVFLKISRYQGKKARLKNISGWVFTIAHHTLIDYYRKNKRRFSPYEEAWEPEEVDQNEKLTDEITSCIKLFLSQLNPETRMILEWVEINKGSQKALATQLNLPYPTLRSKVRRGRKAILKLLQESCHMSYDARGWVIHCESKCEPNNACHYKC</sequence>
<evidence type="ECO:0000256" key="3">
    <source>
        <dbReference type="ARBA" id="ARBA00023082"/>
    </source>
</evidence>
<dbReference type="InterPro" id="IPR014284">
    <property type="entry name" value="RNA_pol_sigma-70_dom"/>
</dbReference>
<dbReference type="Proteomes" id="UP001172083">
    <property type="component" value="Unassembled WGS sequence"/>
</dbReference>
<dbReference type="InterPro" id="IPR013324">
    <property type="entry name" value="RNA_pol_sigma_r3/r4-like"/>
</dbReference>
<evidence type="ECO:0000259" key="6">
    <source>
        <dbReference type="Pfam" id="PF08281"/>
    </source>
</evidence>
<keyword evidence="2" id="KW-0805">Transcription regulation</keyword>
<evidence type="ECO:0000313" key="8">
    <source>
        <dbReference type="Proteomes" id="UP001172083"/>
    </source>
</evidence>
<dbReference type="SUPFAM" id="SSF88946">
    <property type="entry name" value="Sigma2 domain of RNA polymerase sigma factors"/>
    <property type="match status" value="1"/>
</dbReference>
<dbReference type="InterPro" id="IPR039425">
    <property type="entry name" value="RNA_pol_sigma-70-like"/>
</dbReference>
<gene>
    <name evidence="7" type="ORF">QQ020_02865</name>
</gene>
<accession>A0ABT8L3C4</accession>
<dbReference type="InterPro" id="IPR013249">
    <property type="entry name" value="RNA_pol_sigma70_r4_t2"/>
</dbReference>
<dbReference type="NCBIfam" id="TIGR02937">
    <property type="entry name" value="sigma70-ECF"/>
    <property type="match status" value="1"/>
</dbReference>
<protein>
    <submittedName>
        <fullName evidence="7">Sigma-70 family RNA polymerase sigma factor</fullName>
    </submittedName>
</protein>
<dbReference type="Pfam" id="PF04542">
    <property type="entry name" value="Sigma70_r2"/>
    <property type="match status" value="1"/>
</dbReference>
<dbReference type="Gene3D" id="1.10.1740.10">
    <property type="match status" value="1"/>
</dbReference>